<name>A0AAV2NLU2_9HYME</name>
<evidence type="ECO:0000313" key="4">
    <source>
        <dbReference type="Proteomes" id="UP001497644"/>
    </source>
</evidence>
<keyword evidence="4" id="KW-1185">Reference proteome</keyword>
<feature type="coiled-coil region" evidence="1">
    <location>
        <begin position="8"/>
        <end position="35"/>
    </location>
</feature>
<evidence type="ECO:0000256" key="1">
    <source>
        <dbReference type="SAM" id="Coils"/>
    </source>
</evidence>
<organism evidence="3 4">
    <name type="scientific">Lasius platythorax</name>
    <dbReference type="NCBI Taxonomy" id="488582"/>
    <lineage>
        <taxon>Eukaryota</taxon>
        <taxon>Metazoa</taxon>
        <taxon>Ecdysozoa</taxon>
        <taxon>Arthropoda</taxon>
        <taxon>Hexapoda</taxon>
        <taxon>Insecta</taxon>
        <taxon>Pterygota</taxon>
        <taxon>Neoptera</taxon>
        <taxon>Endopterygota</taxon>
        <taxon>Hymenoptera</taxon>
        <taxon>Apocrita</taxon>
        <taxon>Aculeata</taxon>
        <taxon>Formicoidea</taxon>
        <taxon>Formicidae</taxon>
        <taxon>Formicinae</taxon>
        <taxon>Lasius</taxon>
        <taxon>Lasius</taxon>
    </lineage>
</organism>
<gene>
    <name evidence="3" type="ORF">LPLAT_LOCUS7249</name>
</gene>
<dbReference type="Proteomes" id="UP001497644">
    <property type="component" value="Chromosome 3"/>
</dbReference>
<accession>A0AAV2NLU2</accession>
<evidence type="ECO:0000256" key="2">
    <source>
        <dbReference type="SAM" id="MobiDB-lite"/>
    </source>
</evidence>
<sequence length="101" mass="11201">MRKLRCANDWLKQRVTNLELDSKRLEEEVAALKVERTLLPPSPTSLTGQSPPSKVPKGDNSPVRIKVVAEVYEPPPSHEGNGSWCHSVRFSGRNLDPGGWA</sequence>
<dbReference type="AlphaFoldDB" id="A0AAV2NLU2"/>
<dbReference type="EMBL" id="OZ034826">
    <property type="protein sequence ID" value="CAL1681099.1"/>
    <property type="molecule type" value="Genomic_DNA"/>
</dbReference>
<proteinExistence type="predicted"/>
<protein>
    <submittedName>
        <fullName evidence="3">Uncharacterized protein</fullName>
    </submittedName>
</protein>
<feature type="region of interest" description="Disordered" evidence="2">
    <location>
        <begin position="36"/>
        <end position="62"/>
    </location>
</feature>
<keyword evidence="1" id="KW-0175">Coiled coil</keyword>
<evidence type="ECO:0000313" key="3">
    <source>
        <dbReference type="EMBL" id="CAL1681099.1"/>
    </source>
</evidence>
<reference evidence="3" key="1">
    <citation type="submission" date="2024-04" db="EMBL/GenBank/DDBJ databases">
        <authorList>
            <consortium name="Molecular Ecology Group"/>
        </authorList>
    </citation>
    <scope>NUCLEOTIDE SEQUENCE</scope>
</reference>